<feature type="domain" description="Aminoglycoside phosphotransferase" evidence="1">
    <location>
        <begin position="40"/>
        <end position="278"/>
    </location>
</feature>
<sequence length="363" mass="42028">MSVFTDLSIEDINNISKKSGKNFIPDSLEHVLDGKTDSCFYLRDTKDKYFVKIHEDGRSSPHSTNYDLRYAIEFAHYLSCFNDQFNYLNILRPVRWKNGEWYGHFKQSEGFEHNKLISIWPYIEPIHPVPSEISGNFDHSSIIKFGKAVGELHNVSSKYLPSIKYPFPKDLMDILNTMRKIEALPKKKENIQKYLYLNKNIKIINVECFFKDLNEMISICINEWTKRRVDQNLKFGYIHGELKPSNTIIHNNKLTFIDISKCGIAPLSLELGMSSQLFANTECLNIIGIERFIEAYLSTRSDFSKTELSFIPLMIKCSSIRLAVYRTYAVTAGFINQKSIISPLEICKEVERIEDDLLAKLTS</sequence>
<evidence type="ECO:0000259" key="1">
    <source>
        <dbReference type="Pfam" id="PF01636"/>
    </source>
</evidence>
<dbReference type="SUPFAM" id="SSF56112">
    <property type="entry name" value="Protein kinase-like (PK-like)"/>
    <property type="match status" value="1"/>
</dbReference>
<dbReference type="Proteomes" id="UP000187412">
    <property type="component" value="Unassembled WGS sequence"/>
</dbReference>
<evidence type="ECO:0000313" key="3">
    <source>
        <dbReference type="Proteomes" id="UP000187412"/>
    </source>
</evidence>
<dbReference type="Pfam" id="PF01636">
    <property type="entry name" value="APH"/>
    <property type="match status" value="1"/>
</dbReference>
<organism evidence="2 3">
    <name type="scientific">Paenibacillus borealis</name>
    <dbReference type="NCBI Taxonomy" id="160799"/>
    <lineage>
        <taxon>Bacteria</taxon>
        <taxon>Bacillati</taxon>
        <taxon>Bacillota</taxon>
        <taxon>Bacilli</taxon>
        <taxon>Bacillales</taxon>
        <taxon>Paenibacillaceae</taxon>
        <taxon>Paenibacillus</taxon>
    </lineage>
</organism>
<reference evidence="2 3" key="1">
    <citation type="submission" date="2016-10" db="EMBL/GenBank/DDBJ databases">
        <title>Paenibacillus species isolates.</title>
        <authorList>
            <person name="Beno S.M."/>
        </authorList>
    </citation>
    <scope>NUCLEOTIDE SEQUENCE [LARGE SCALE GENOMIC DNA]</scope>
    <source>
        <strain evidence="2 3">FSL H7-0744</strain>
    </source>
</reference>
<dbReference type="Gene3D" id="3.90.1200.10">
    <property type="match status" value="1"/>
</dbReference>
<dbReference type="RefSeq" id="WP_076114444.1">
    <property type="nucleotide sequence ID" value="NZ_MPTB01000080.1"/>
</dbReference>
<name>A0ABX3GWL8_PAEBO</name>
<protein>
    <recommendedName>
        <fullName evidence="1">Aminoglycoside phosphotransferase domain-containing protein</fullName>
    </recommendedName>
</protein>
<accession>A0ABX3GWL8</accession>
<gene>
    <name evidence="2" type="ORF">BSK56_32220</name>
</gene>
<keyword evidence="3" id="KW-1185">Reference proteome</keyword>
<dbReference type="InterPro" id="IPR011009">
    <property type="entry name" value="Kinase-like_dom_sf"/>
</dbReference>
<dbReference type="InterPro" id="IPR002575">
    <property type="entry name" value="Aminoglycoside_PTrfase"/>
</dbReference>
<proteinExistence type="predicted"/>
<evidence type="ECO:0000313" key="2">
    <source>
        <dbReference type="EMBL" id="OMD36389.1"/>
    </source>
</evidence>
<comment type="caution">
    <text evidence="2">The sequence shown here is derived from an EMBL/GenBank/DDBJ whole genome shotgun (WGS) entry which is preliminary data.</text>
</comment>
<dbReference type="EMBL" id="MPTB01000080">
    <property type="protein sequence ID" value="OMD36389.1"/>
    <property type="molecule type" value="Genomic_DNA"/>
</dbReference>